<name>A0ABQ7GER3_DUNSA</name>
<proteinExistence type="predicted"/>
<sequence length="294" mass="31221">MCSSFGERLSLIMRALVQNTTHWDTDFTRIKASLIDVHRECAPSFSCSCSCCPAHSLKLYLLADLLRPWQHSRNLPRSLIHTESMPHDHSNDKRPPQCLTQFLQHVCLREGLVACVQVGDTGLANDQTPAANKRLTMAAAMSSSKSMGSPAGPARTNQSTTAPPENKPPPFFSSKSARFSNDRSIDVGAAHTLAAAASAATAPHSVMRPSTTGASVLEGAPHTALHDGGSVVGAGGASACGGDDAADETRSASGREDARSTGAANSTRQLYETQKMMVELARRQNKIGDQVVKL</sequence>
<dbReference type="Proteomes" id="UP000815325">
    <property type="component" value="Unassembled WGS sequence"/>
</dbReference>
<protein>
    <recommendedName>
        <fullName evidence="4">Encoded protein</fullName>
    </recommendedName>
</protein>
<comment type="caution">
    <text evidence="2">The sequence shown here is derived from an EMBL/GenBank/DDBJ whole genome shotgun (WGS) entry which is preliminary data.</text>
</comment>
<reference evidence="2" key="1">
    <citation type="submission" date="2017-08" db="EMBL/GenBank/DDBJ databases">
        <authorList>
            <person name="Polle J.E."/>
            <person name="Barry K."/>
            <person name="Cushman J."/>
            <person name="Schmutz J."/>
            <person name="Tran D."/>
            <person name="Hathwaick L.T."/>
            <person name="Yim W.C."/>
            <person name="Jenkins J."/>
            <person name="Mckie-Krisberg Z.M."/>
            <person name="Prochnik S."/>
            <person name="Lindquist E."/>
            <person name="Dockter R.B."/>
            <person name="Adam C."/>
            <person name="Molina H."/>
            <person name="Bunkerborg J."/>
            <person name="Jin E."/>
            <person name="Buchheim M."/>
            <person name="Magnuson J."/>
        </authorList>
    </citation>
    <scope>NUCLEOTIDE SEQUENCE</scope>
    <source>
        <strain evidence="2">CCAP 19/18</strain>
    </source>
</reference>
<feature type="compositionally biased region" description="Low complexity" evidence="1">
    <location>
        <begin position="137"/>
        <end position="154"/>
    </location>
</feature>
<keyword evidence="3" id="KW-1185">Reference proteome</keyword>
<gene>
    <name evidence="2" type="ORF">DUNSADRAFT_10714</name>
</gene>
<organism evidence="2 3">
    <name type="scientific">Dunaliella salina</name>
    <name type="common">Green alga</name>
    <name type="synonym">Protococcus salinus</name>
    <dbReference type="NCBI Taxonomy" id="3046"/>
    <lineage>
        <taxon>Eukaryota</taxon>
        <taxon>Viridiplantae</taxon>
        <taxon>Chlorophyta</taxon>
        <taxon>core chlorophytes</taxon>
        <taxon>Chlorophyceae</taxon>
        <taxon>CS clade</taxon>
        <taxon>Chlamydomonadales</taxon>
        <taxon>Dunaliellaceae</taxon>
        <taxon>Dunaliella</taxon>
    </lineage>
</organism>
<accession>A0ABQ7GER3</accession>
<dbReference type="EMBL" id="MU069831">
    <property type="protein sequence ID" value="KAF5833095.1"/>
    <property type="molecule type" value="Genomic_DNA"/>
</dbReference>
<evidence type="ECO:0000256" key="1">
    <source>
        <dbReference type="SAM" id="MobiDB-lite"/>
    </source>
</evidence>
<feature type="compositionally biased region" description="Basic and acidic residues" evidence="1">
    <location>
        <begin position="247"/>
        <end position="259"/>
    </location>
</feature>
<feature type="region of interest" description="Disordered" evidence="1">
    <location>
        <begin position="137"/>
        <end position="177"/>
    </location>
</feature>
<evidence type="ECO:0008006" key="4">
    <source>
        <dbReference type="Google" id="ProtNLM"/>
    </source>
</evidence>
<evidence type="ECO:0000313" key="3">
    <source>
        <dbReference type="Proteomes" id="UP000815325"/>
    </source>
</evidence>
<evidence type="ECO:0000313" key="2">
    <source>
        <dbReference type="EMBL" id="KAF5833095.1"/>
    </source>
</evidence>
<feature type="region of interest" description="Disordered" evidence="1">
    <location>
        <begin position="236"/>
        <end position="270"/>
    </location>
</feature>
<feature type="non-terminal residue" evidence="2">
    <location>
        <position position="294"/>
    </location>
</feature>